<keyword evidence="1" id="KW-0812">Transmembrane</keyword>
<protein>
    <submittedName>
        <fullName evidence="2">Uncharacterized protein</fullName>
    </submittedName>
</protein>
<keyword evidence="1" id="KW-0472">Membrane</keyword>
<name>A0ABD0KD67_9CAEN</name>
<comment type="caution">
    <text evidence="2">The sequence shown here is derived from an EMBL/GenBank/DDBJ whole genome shotgun (WGS) entry which is preliminary data.</text>
</comment>
<accession>A0ABD0KD67</accession>
<dbReference type="AlphaFoldDB" id="A0ABD0KD67"/>
<evidence type="ECO:0000313" key="2">
    <source>
        <dbReference type="EMBL" id="KAK7485055.1"/>
    </source>
</evidence>
<dbReference type="EMBL" id="JACVVK020000200">
    <property type="protein sequence ID" value="KAK7485055.1"/>
    <property type="molecule type" value="Genomic_DNA"/>
</dbReference>
<feature type="transmembrane region" description="Helical" evidence="1">
    <location>
        <begin position="47"/>
        <end position="64"/>
    </location>
</feature>
<reference evidence="2 3" key="1">
    <citation type="journal article" date="2023" name="Sci. Data">
        <title>Genome assembly of the Korean intertidal mud-creeper Batillaria attramentaria.</title>
        <authorList>
            <person name="Patra A.K."/>
            <person name="Ho P.T."/>
            <person name="Jun S."/>
            <person name="Lee S.J."/>
            <person name="Kim Y."/>
            <person name="Won Y.J."/>
        </authorList>
    </citation>
    <scope>NUCLEOTIDE SEQUENCE [LARGE SCALE GENOMIC DNA]</scope>
    <source>
        <strain evidence="2">Wonlab-2016</strain>
    </source>
</reference>
<sequence length="104" mass="11791">MCTEIKSDSSDFFYPPANCLKNCHQLSPNAVHFCVAGVDALTLAKCVHIVIVVLYVNIFGSIWCRRKPMFIGLGSTSEMRRVGKLDAEWRWHKEAELPVGFFKN</sequence>
<organism evidence="2 3">
    <name type="scientific">Batillaria attramentaria</name>
    <dbReference type="NCBI Taxonomy" id="370345"/>
    <lineage>
        <taxon>Eukaryota</taxon>
        <taxon>Metazoa</taxon>
        <taxon>Spiralia</taxon>
        <taxon>Lophotrochozoa</taxon>
        <taxon>Mollusca</taxon>
        <taxon>Gastropoda</taxon>
        <taxon>Caenogastropoda</taxon>
        <taxon>Sorbeoconcha</taxon>
        <taxon>Cerithioidea</taxon>
        <taxon>Batillariidae</taxon>
        <taxon>Batillaria</taxon>
    </lineage>
</organism>
<evidence type="ECO:0000313" key="3">
    <source>
        <dbReference type="Proteomes" id="UP001519460"/>
    </source>
</evidence>
<keyword evidence="3" id="KW-1185">Reference proteome</keyword>
<keyword evidence="1" id="KW-1133">Transmembrane helix</keyword>
<dbReference type="Proteomes" id="UP001519460">
    <property type="component" value="Unassembled WGS sequence"/>
</dbReference>
<proteinExistence type="predicted"/>
<gene>
    <name evidence="2" type="ORF">BaRGS_00023694</name>
</gene>
<evidence type="ECO:0000256" key="1">
    <source>
        <dbReference type="SAM" id="Phobius"/>
    </source>
</evidence>